<organism evidence="6">
    <name type="scientific">Macaca mulatta</name>
    <name type="common">Rhesus macaque</name>
    <dbReference type="NCBI Taxonomy" id="9544"/>
    <lineage>
        <taxon>Eukaryota</taxon>
        <taxon>Metazoa</taxon>
        <taxon>Chordata</taxon>
        <taxon>Craniata</taxon>
        <taxon>Vertebrata</taxon>
        <taxon>Euteleostomi</taxon>
        <taxon>Mammalia</taxon>
        <taxon>Eutheria</taxon>
        <taxon>Euarchontoglires</taxon>
        <taxon>Primates</taxon>
        <taxon>Haplorrhini</taxon>
        <taxon>Catarrhini</taxon>
        <taxon>Cercopithecidae</taxon>
        <taxon>Cercopithecinae</taxon>
        <taxon>Macaca</taxon>
    </lineage>
</organism>
<proteinExistence type="predicted"/>
<dbReference type="PANTHER" id="PTHR12764">
    <property type="entry name" value="WD REPEAT DOMAIN-RELATED"/>
    <property type="match status" value="1"/>
</dbReference>
<dbReference type="InterPro" id="IPR039857">
    <property type="entry name" value="Ift122/121"/>
</dbReference>
<keyword evidence="3" id="KW-0677">Repeat</keyword>
<reference evidence="6" key="1">
    <citation type="journal article" date="2011" name="Nat. Biotechnol.">
        <title>Genome sequencing and comparison of two nonhuman primate animal models, the cynomolgus and Chinese rhesus macaques.</title>
        <authorList>
            <person name="Yan G."/>
            <person name="Zhang G."/>
            <person name="Fang X."/>
            <person name="Zhang Y."/>
            <person name="Li C."/>
            <person name="Ling F."/>
            <person name="Cooper D.N."/>
            <person name="Li Q."/>
            <person name="Li Y."/>
            <person name="van Gool A.J."/>
            <person name="Du H."/>
            <person name="Chen J."/>
            <person name="Chen R."/>
            <person name="Zhang P."/>
            <person name="Huang Z."/>
            <person name="Thompson J.R."/>
            <person name="Meng Y."/>
            <person name="Bai Y."/>
            <person name="Wang J."/>
            <person name="Zhuo M."/>
            <person name="Wang T."/>
            <person name="Huang Y."/>
            <person name="Wei L."/>
            <person name="Li J."/>
            <person name="Wang Z."/>
            <person name="Hu H."/>
            <person name="Yang P."/>
            <person name="Le L."/>
            <person name="Stenson P.D."/>
            <person name="Li B."/>
            <person name="Liu X."/>
            <person name="Ball E.V."/>
            <person name="An N."/>
            <person name="Huang Q."/>
            <person name="Zhang Y."/>
            <person name="Fan W."/>
            <person name="Zhang X."/>
            <person name="Li Y."/>
            <person name="Wang W."/>
            <person name="Katze M.G."/>
            <person name="Su B."/>
            <person name="Nielsen R."/>
            <person name="Yang H."/>
            <person name="Wang J."/>
            <person name="Wang X."/>
            <person name="Wang J."/>
        </authorList>
    </citation>
    <scope>NUCLEOTIDE SEQUENCE [LARGE SCALE GENOMIC DNA]</scope>
    <source>
        <strain evidence="6">CR-5</strain>
    </source>
</reference>
<dbReference type="Pfam" id="PF23377">
    <property type="entry name" value="Beta-prop_IFT122_2nd"/>
    <property type="match status" value="1"/>
</dbReference>
<feature type="non-terminal residue" evidence="6">
    <location>
        <position position="121"/>
    </location>
</feature>
<evidence type="ECO:0000256" key="4">
    <source>
        <dbReference type="ARBA" id="ARBA00022794"/>
    </source>
</evidence>
<protein>
    <recommendedName>
        <fullName evidence="5">IFT122 second beta-propeller domain-containing protein</fullName>
    </recommendedName>
</protein>
<accession>G7N7V3</accession>
<comment type="subcellular location">
    <subcellularLocation>
        <location evidence="1">Cytoplasm</location>
        <location evidence="1">Cytoskeleton</location>
        <location evidence="1">Cilium basal body</location>
    </subcellularLocation>
</comment>
<name>G7N7V3_MACMU</name>
<evidence type="ECO:0000256" key="1">
    <source>
        <dbReference type="ARBA" id="ARBA00004120"/>
    </source>
</evidence>
<sequence>MSASRKKLAVVDENDTCLVYDIDTKELLFQELNANSVAWNTRCEDMLCFSGGGYLNIKASTFPVHQQKLQGFMVGYNGSKIFCLHVFISAVEVLQVTGSACPLSVLARLTRPGKPGPLLVL</sequence>
<evidence type="ECO:0000259" key="5">
    <source>
        <dbReference type="Pfam" id="PF23377"/>
    </source>
</evidence>
<evidence type="ECO:0000256" key="2">
    <source>
        <dbReference type="ARBA" id="ARBA00022574"/>
    </source>
</evidence>
<dbReference type="PANTHER" id="PTHR12764:SF4">
    <property type="entry name" value="INTRAFLAGELLAR TRANSPORT PROTEIN 122 HOMOLOG"/>
    <property type="match status" value="1"/>
</dbReference>
<dbReference type="AlphaFoldDB" id="G7N7V3"/>
<gene>
    <name evidence="6" type="ORF">EGK_04014</name>
</gene>
<keyword evidence="4" id="KW-0970">Cilium biogenesis/degradation</keyword>
<feature type="domain" description="IFT122 second beta-propeller" evidence="5">
    <location>
        <begin position="1"/>
        <end position="86"/>
    </location>
</feature>
<dbReference type="EMBL" id="CM001263">
    <property type="protein sequence ID" value="EHH21038.1"/>
    <property type="molecule type" value="Genomic_DNA"/>
</dbReference>
<dbReference type="Proteomes" id="UP000013456">
    <property type="component" value="Chromosome 11"/>
</dbReference>
<evidence type="ECO:0000313" key="6">
    <source>
        <dbReference type="EMBL" id="EHH21038.1"/>
    </source>
</evidence>
<evidence type="ECO:0000256" key="3">
    <source>
        <dbReference type="ARBA" id="ARBA00022737"/>
    </source>
</evidence>
<dbReference type="InterPro" id="IPR056152">
    <property type="entry name" value="Beta-prop_IFT122_2nd"/>
</dbReference>
<dbReference type="GO" id="GO:0060271">
    <property type="term" value="P:cilium assembly"/>
    <property type="evidence" value="ECO:0007669"/>
    <property type="project" value="InterPro"/>
</dbReference>
<keyword evidence="2" id="KW-0853">WD repeat</keyword>